<sequence>MRHLDLMNVLVDATQSMLKNSQSGNFESVEQIADNRERLINIVRLLQDEIESKLQCASTHYTSSEIDVFKSWISDVTEIVKKNDELDRKCLEELSQAKESTTREISNVYKTRKQFQGYNLNNTKTR</sequence>
<protein>
    <recommendedName>
        <fullName evidence="3">Flagellar protein FliT</fullName>
    </recommendedName>
</protein>
<comment type="caution">
    <text evidence="1">The sequence shown here is derived from an EMBL/GenBank/DDBJ whole genome shotgun (WGS) entry which is preliminary data.</text>
</comment>
<evidence type="ECO:0008006" key="3">
    <source>
        <dbReference type="Google" id="ProtNLM"/>
    </source>
</evidence>
<reference evidence="2" key="1">
    <citation type="journal article" date="2019" name="Int. J. Syst. Evol. Microbiol.">
        <title>Halobacteriovorax valvorus sp. nov., a novel prokaryotic predator isolated from coastal seawater of China.</title>
        <authorList>
            <person name="Chen M.-X."/>
        </authorList>
    </citation>
    <scope>NUCLEOTIDE SEQUENCE [LARGE SCALE GENOMIC DNA]</scope>
    <source>
        <strain evidence="2">BL9</strain>
    </source>
</reference>
<dbReference type="Proteomes" id="UP000443582">
    <property type="component" value="Unassembled WGS sequence"/>
</dbReference>
<accession>A0ABY0ILZ3</accession>
<keyword evidence="2" id="KW-1185">Reference proteome</keyword>
<name>A0ABY0ILZ3_9BACT</name>
<proteinExistence type="predicted"/>
<gene>
    <name evidence="1" type="ORF">DAY19_05180</name>
</gene>
<evidence type="ECO:0000313" key="2">
    <source>
        <dbReference type="Proteomes" id="UP000443582"/>
    </source>
</evidence>
<organism evidence="1 2">
    <name type="scientific">Halobacteriovorax vibrionivorans</name>
    <dbReference type="NCBI Taxonomy" id="2152716"/>
    <lineage>
        <taxon>Bacteria</taxon>
        <taxon>Pseudomonadati</taxon>
        <taxon>Bdellovibrionota</taxon>
        <taxon>Bacteriovoracia</taxon>
        <taxon>Bacteriovoracales</taxon>
        <taxon>Halobacteriovoraceae</taxon>
        <taxon>Halobacteriovorax</taxon>
    </lineage>
</organism>
<dbReference type="RefSeq" id="WP_133296888.1">
    <property type="nucleotide sequence ID" value="NZ_QDKL01000001.1"/>
</dbReference>
<evidence type="ECO:0000313" key="1">
    <source>
        <dbReference type="EMBL" id="RZF23163.1"/>
    </source>
</evidence>
<dbReference type="EMBL" id="QDKL01000001">
    <property type="protein sequence ID" value="RZF23163.1"/>
    <property type="molecule type" value="Genomic_DNA"/>
</dbReference>